<dbReference type="NCBIfam" id="TIGR04183">
    <property type="entry name" value="Por_Secre_tail"/>
    <property type="match status" value="1"/>
</dbReference>
<reference evidence="3" key="1">
    <citation type="submission" date="2018-12" db="EMBL/GenBank/DDBJ databases">
        <title>Draft genome sequence of Flaovobacterium columnare BGFS27 isolated from channel catfish in Alabama.</title>
        <authorList>
            <person name="Cai W."/>
            <person name="Arias C."/>
        </authorList>
    </citation>
    <scope>NUCLEOTIDE SEQUENCE [LARGE SCALE GENOMIC DNA]</scope>
    <source>
        <strain evidence="3">BGFS27</strain>
    </source>
</reference>
<organism evidence="3">
    <name type="scientific">Flavobacterium columnare</name>
    <dbReference type="NCBI Taxonomy" id="996"/>
    <lineage>
        <taxon>Bacteria</taxon>
        <taxon>Pseudomonadati</taxon>
        <taxon>Bacteroidota</taxon>
        <taxon>Flavobacteriia</taxon>
        <taxon>Flavobacteriales</taxon>
        <taxon>Flavobacteriaceae</taxon>
        <taxon>Flavobacterium</taxon>
    </lineage>
</organism>
<evidence type="ECO:0000256" key="1">
    <source>
        <dbReference type="ARBA" id="ARBA00022729"/>
    </source>
</evidence>
<dbReference type="Pfam" id="PF18962">
    <property type="entry name" value="Por_Secre_tail"/>
    <property type="match status" value="1"/>
</dbReference>
<comment type="caution">
    <text evidence="3">The sequence shown here is derived from an EMBL/GenBank/DDBJ whole genome shotgun (WGS) entry which is preliminary data.</text>
</comment>
<evidence type="ECO:0000259" key="2">
    <source>
        <dbReference type="Pfam" id="PF18962"/>
    </source>
</evidence>
<gene>
    <name evidence="3" type="ORF">EJB19_03875</name>
</gene>
<dbReference type="InterPro" id="IPR026444">
    <property type="entry name" value="Secre_tail"/>
</dbReference>
<keyword evidence="1" id="KW-0732">Signal</keyword>
<accession>A0AA94JQD4</accession>
<protein>
    <submittedName>
        <fullName evidence="3">T9SS C-terminal target domain-containing protein</fullName>
    </submittedName>
</protein>
<dbReference type="AlphaFoldDB" id="A0AA94JQD4"/>
<dbReference type="RefSeq" id="WP_127821801.1">
    <property type="nucleotide sequence ID" value="NZ_RWGX02000014.1"/>
</dbReference>
<name>A0AA94JQD4_9FLAO</name>
<evidence type="ECO:0000313" key="3">
    <source>
        <dbReference type="EMBL" id="RVU89273.1"/>
    </source>
</evidence>
<feature type="domain" description="Secretion system C-terminal sorting" evidence="2">
    <location>
        <begin position="5"/>
        <end position="63"/>
    </location>
</feature>
<dbReference type="EMBL" id="RWGX01000003">
    <property type="protein sequence ID" value="RVU89273.1"/>
    <property type="molecule type" value="Genomic_DNA"/>
</dbReference>
<sequence>MIFLNPAVDKLNIEMEEEIKGMEIYNQRGQKVFSGNQKQENINRLKNGIYNIKIEDQKGKTSTAIFLKE</sequence>
<proteinExistence type="predicted"/>